<dbReference type="AlphaFoldDB" id="A0A1G8JP04"/>
<dbReference type="RefSeq" id="WP_089844400.1">
    <property type="nucleotide sequence ID" value="NZ_FNEJ01000003.1"/>
</dbReference>
<organism evidence="2 3">
    <name type="scientific">Salipiger marinus</name>
    <dbReference type="NCBI Taxonomy" id="555512"/>
    <lineage>
        <taxon>Bacteria</taxon>
        <taxon>Pseudomonadati</taxon>
        <taxon>Pseudomonadota</taxon>
        <taxon>Alphaproteobacteria</taxon>
        <taxon>Rhodobacterales</taxon>
        <taxon>Roseobacteraceae</taxon>
        <taxon>Salipiger</taxon>
    </lineage>
</organism>
<name>A0A1G8JP04_9RHOB</name>
<evidence type="ECO:0000256" key="1">
    <source>
        <dbReference type="SAM" id="MobiDB-lite"/>
    </source>
</evidence>
<dbReference type="EMBL" id="FNEJ01000003">
    <property type="protein sequence ID" value="SDI32984.1"/>
    <property type="molecule type" value="Genomic_DNA"/>
</dbReference>
<sequence length="232" mass="24841">MSDPVTKVEIEDVLSSIRRLVTEDIRTRQQAQSAPAEGRLMLTPALRVAESAAESRPEPASRPAPLRLHTPVAVPDSAPADAAPEHQPESPADQPDMARKLAEIESALARRSLASETGAEAPASEEEGPAAFIRHASAPAPNEPVATADSLLEADPAEEAEEGQLSLGSADAVRADAPPLDLSQLDEQALRALVTEIVRQELQGALGERITRNVRKLVRREIQRVMTTQDVD</sequence>
<reference evidence="3" key="1">
    <citation type="submission" date="2016-10" db="EMBL/GenBank/DDBJ databases">
        <authorList>
            <person name="Varghese N."/>
            <person name="Submissions S."/>
        </authorList>
    </citation>
    <scope>NUCLEOTIDE SEQUENCE [LARGE SCALE GENOMIC DNA]</scope>
    <source>
        <strain evidence="3">DSM 26424</strain>
    </source>
</reference>
<dbReference type="OrthoDB" id="7875768at2"/>
<dbReference type="Proteomes" id="UP000199093">
    <property type="component" value="Unassembled WGS sequence"/>
</dbReference>
<accession>A0A1G8JP04</accession>
<evidence type="ECO:0000313" key="3">
    <source>
        <dbReference type="Proteomes" id="UP000199093"/>
    </source>
</evidence>
<proteinExistence type="predicted"/>
<gene>
    <name evidence="2" type="ORF">SAMN04487993_1003175</name>
</gene>
<protein>
    <submittedName>
        <fullName evidence="2">Uncharacterized protein</fullName>
    </submittedName>
</protein>
<keyword evidence="3" id="KW-1185">Reference proteome</keyword>
<evidence type="ECO:0000313" key="2">
    <source>
        <dbReference type="EMBL" id="SDI32984.1"/>
    </source>
</evidence>
<feature type="region of interest" description="Disordered" evidence="1">
    <location>
        <begin position="48"/>
        <end position="172"/>
    </location>
</feature>
<feature type="compositionally biased region" description="Low complexity" evidence="1">
    <location>
        <begin position="61"/>
        <end position="82"/>
    </location>
</feature>
<dbReference type="STRING" id="555512.SAMN04487993_1003175"/>